<keyword evidence="8" id="KW-1185">Reference proteome</keyword>
<evidence type="ECO:0000256" key="4">
    <source>
        <dbReference type="ARBA" id="ARBA00023136"/>
    </source>
</evidence>
<keyword evidence="3 5" id="KW-1133">Transmembrane helix</keyword>
<feature type="transmembrane region" description="Helical" evidence="5">
    <location>
        <begin position="123"/>
        <end position="143"/>
    </location>
</feature>
<dbReference type="InterPro" id="IPR011701">
    <property type="entry name" value="MFS"/>
</dbReference>
<feature type="transmembrane region" description="Helical" evidence="5">
    <location>
        <begin position="327"/>
        <end position="345"/>
    </location>
</feature>
<dbReference type="Pfam" id="PF07690">
    <property type="entry name" value="MFS_1"/>
    <property type="match status" value="1"/>
</dbReference>
<evidence type="ECO:0000313" key="8">
    <source>
        <dbReference type="Proteomes" id="UP000571950"/>
    </source>
</evidence>
<feature type="transmembrane region" description="Helical" evidence="5">
    <location>
        <begin position="300"/>
        <end position="320"/>
    </location>
</feature>
<organism evidence="7 8">
    <name type="scientific">Sphingobium jiangsuense</name>
    <dbReference type="NCBI Taxonomy" id="870476"/>
    <lineage>
        <taxon>Bacteria</taxon>
        <taxon>Pseudomonadati</taxon>
        <taxon>Pseudomonadota</taxon>
        <taxon>Alphaproteobacteria</taxon>
        <taxon>Sphingomonadales</taxon>
        <taxon>Sphingomonadaceae</taxon>
        <taxon>Sphingobium</taxon>
    </lineage>
</organism>
<dbReference type="InterPro" id="IPR036259">
    <property type="entry name" value="MFS_trans_sf"/>
</dbReference>
<reference evidence="7 8" key="1">
    <citation type="submission" date="2020-08" db="EMBL/GenBank/DDBJ databases">
        <title>Genomic Encyclopedia of Type Strains, Phase IV (KMG-IV): sequencing the most valuable type-strain genomes for metagenomic binning, comparative biology and taxonomic classification.</title>
        <authorList>
            <person name="Goeker M."/>
        </authorList>
    </citation>
    <scope>NUCLEOTIDE SEQUENCE [LARGE SCALE GENOMIC DNA]</scope>
    <source>
        <strain evidence="7 8">DSM 26189</strain>
    </source>
</reference>
<dbReference type="PROSITE" id="PS50850">
    <property type="entry name" value="MFS"/>
    <property type="match status" value="1"/>
</dbReference>
<proteinExistence type="predicted"/>
<comment type="subcellular location">
    <subcellularLocation>
        <location evidence="1">Membrane</location>
        <topology evidence="1">Multi-pass membrane protein</topology>
    </subcellularLocation>
</comment>
<feature type="transmembrane region" description="Helical" evidence="5">
    <location>
        <begin position="99"/>
        <end position="117"/>
    </location>
</feature>
<dbReference type="InterPro" id="IPR005829">
    <property type="entry name" value="Sugar_transporter_CS"/>
</dbReference>
<accession>A0A7W6BP58</accession>
<dbReference type="GO" id="GO:0005886">
    <property type="term" value="C:plasma membrane"/>
    <property type="evidence" value="ECO:0007669"/>
    <property type="project" value="TreeGrafter"/>
</dbReference>
<feature type="transmembrane region" description="Helical" evidence="5">
    <location>
        <begin position="66"/>
        <end position="87"/>
    </location>
</feature>
<feature type="transmembrane region" description="Helical" evidence="5">
    <location>
        <begin position="155"/>
        <end position="175"/>
    </location>
</feature>
<comment type="caution">
    <text evidence="7">The sequence shown here is derived from an EMBL/GenBank/DDBJ whole genome shotgun (WGS) entry which is preliminary data.</text>
</comment>
<evidence type="ECO:0000256" key="5">
    <source>
        <dbReference type="SAM" id="Phobius"/>
    </source>
</evidence>
<evidence type="ECO:0000259" key="6">
    <source>
        <dbReference type="PROSITE" id="PS50850"/>
    </source>
</evidence>
<feature type="transmembrane region" description="Helical" evidence="5">
    <location>
        <begin position="385"/>
        <end position="405"/>
    </location>
</feature>
<dbReference type="SUPFAM" id="SSF103473">
    <property type="entry name" value="MFS general substrate transporter"/>
    <property type="match status" value="1"/>
</dbReference>
<dbReference type="PANTHER" id="PTHR23508:SF10">
    <property type="entry name" value="CARBOXYLIC ACID TRANSPORTER PROTEIN HOMOLOG"/>
    <property type="match status" value="1"/>
</dbReference>
<dbReference type="RefSeq" id="WP_188073811.1">
    <property type="nucleotide sequence ID" value="NZ_BSPS01000089.1"/>
</dbReference>
<dbReference type="InterPro" id="IPR020846">
    <property type="entry name" value="MFS_dom"/>
</dbReference>
<dbReference type="Proteomes" id="UP000571950">
    <property type="component" value="Unassembled WGS sequence"/>
</dbReference>
<name>A0A7W6BP58_9SPHN</name>
<keyword evidence="2 5" id="KW-0812">Transmembrane</keyword>
<feature type="transmembrane region" description="Helical" evidence="5">
    <location>
        <begin position="187"/>
        <end position="206"/>
    </location>
</feature>
<dbReference type="EMBL" id="JACIDT010000026">
    <property type="protein sequence ID" value="MBB3928536.1"/>
    <property type="molecule type" value="Genomic_DNA"/>
</dbReference>
<protein>
    <submittedName>
        <fullName evidence="7">Benzoate transport</fullName>
    </submittedName>
</protein>
<sequence>MPTPPPSAAALPADDPRTIIADSPMRARQMIAVALCCLLNALDGFDVLAITFAAPGIAQDWAIDPGAIGFIIAIGLAGMVVGSLTLGQLADRIGRRRQILFSLVVMTAGMFASAFAPDIITLSILRALTGLGLGAMLASINAMAAEFANRRRRDLAVSIMAAGYPIGGVVGGWVASHLLRSHGWESIFIFGGIATAATIPLVLALLPESIGWLAASGRADALARINAILRRLGHPEGGQLARTETRAISAAALFGPEFRVTTIALIIMYGAHMMTFYYALGWAPSLVASLGFDQSSASLVSVFMNLGGATGGFVLGFLAPRLGLKPMLLLGMAGAAVAVTAFGAVPAQLLALQIAAVVLGFLSNGSVVGLYALMARAYPTALRAGGTGVVIGFGRIGAAFGPLIAGQLLAWNMGRTVTSAVLALGSLLAAIILATVAIRGVREADVTD</sequence>
<dbReference type="Gene3D" id="1.20.1250.20">
    <property type="entry name" value="MFS general substrate transporter like domains"/>
    <property type="match status" value="1"/>
</dbReference>
<dbReference type="PANTHER" id="PTHR23508">
    <property type="entry name" value="CARBOXYLIC ACID TRANSPORTER PROTEIN HOMOLOG"/>
    <property type="match status" value="1"/>
</dbReference>
<evidence type="ECO:0000256" key="2">
    <source>
        <dbReference type="ARBA" id="ARBA00022692"/>
    </source>
</evidence>
<gene>
    <name evidence="7" type="ORF">GGR43_004281</name>
</gene>
<dbReference type="PROSITE" id="PS00216">
    <property type="entry name" value="SUGAR_TRANSPORT_1"/>
    <property type="match status" value="1"/>
</dbReference>
<evidence type="ECO:0000256" key="1">
    <source>
        <dbReference type="ARBA" id="ARBA00004141"/>
    </source>
</evidence>
<feature type="transmembrane region" description="Helical" evidence="5">
    <location>
        <begin position="31"/>
        <end position="54"/>
    </location>
</feature>
<keyword evidence="4 5" id="KW-0472">Membrane</keyword>
<feature type="transmembrane region" description="Helical" evidence="5">
    <location>
        <begin position="260"/>
        <end position="280"/>
    </location>
</feature>
<feature type="domain" description="Major facilitator superfamily (MFS) profile" evidence="6">
    <location>
        <begin position="32"/>
        <end position="437"/>
    </location>
</feature>
<feature type="transmembrane region" description="Helical" evidence="5">
    <location>
        <begin position="417"/>
        <end position="438"/>
    </location>
</feature>
<feature type="transmembrane region" description="Helical" evidence="5">
    <location>
        <begin position="351"/>
        <end position="373"/>
    </location>
</feature>
<evidence type="ECO:0000313" key="7">
    <source>
        <dbReference type="EMBL" id="MBB3928536.1"/>
    </source>
</evidence>
<dbReference type="GO" id="GO:0046943">
    <property type="term" value="F:carboxylic acid transmembrane transporter activity"/>
    <property type="evidence" value="ECO:0007669"/>
    <property type="project" value="TreeGrafter"/>
</dbReference>
<dbReference type="AlphaFoldDB" id="A0A7W6BP58"/>
<evidence type="ECO:0000256" key="3">
    <source>
        <dbReference type="ARBA" id="ARBA00022989"/>
    </source>
</evidence>